<dbReference type="EMBL" id="BMMK01000004">
    <property type="protein sequence ID" value="GGM43965.1"/>
    <property type="molecule type" value="Genomic_DNA"/>
</dbReference>
<proteinExistence type="predicted"/>
<evidence type="ECO:0000256" key="1">
    <source>
        <dbReference type="SAM" id="MobiDB-lite"/>
    </source>
</evidence>
<organism evidence="2 3">
    <name type="scientific">Longimycelium tulufanense</name>
    <dbReference type="NCBI Taxonomy" id="907463"/>
    <lineage>
        <taxon>Bacteria</taxon>
        <taxon>Bacillati</taxon>
        <taxon>Actinomycetota</taxon>
        <taxon>Actinomycetes</taxon>
        <taxon>Pseudonocardiales</taxon>
        <taxon>Pseudonocardiaceae</taxon>
        <taxon>Longimycelium</taxon>
    </lineage>
</organism>
<feature type="compositionally biased region" description="Polar residues" evidence="1">
    <location>
        <begin position="171"/>
        <end position="180"/>
    </location>
</feature>
<reference evidence="2" key="1">
    <citation type="journal article" date="2014" name="Int. J. Syst. Evol. Microbiol.">
        <title>Complete genome sequence of Corynebacterium casei LMG S-19264T (=DSM 44701T), isolated from a smear-ripened cheese.</title>
        <authorList>
            <consortium name="US DOE Joint Genome Institute (JGI-PGF)"/>
            <person name="Walter F."/>
            <person name="Albersmeier A."/>
            <person name="Kalinowski J."/>
            <person name="Ruckert C."/>
        </authorList>
    </citation>
    <scope>NUCLEOTIDE SEQUENCE</scope>
    <source>
        <strain evidence="2">CGMCC 4.5737</strain>
    </source>
</reference>
<dbReference type="RefSeq" id="WP_189055054.1">
    <property type="nucleotide sequence ID" value="NZ_BMMK01000004.1"/>
</dbReference>
<dbReference type="AlphaFoldDB" id="A0A8J3FTT8"/>
<name>A0A8J3FTT8_9PSEU</name>
<feature type="compositionally biased region" description="Polar residues" evidence="1">
    <location>
        <begin position="351"/>
        <end position="363"/>
    </location>
</feature>
<sequence>MAEEKRTKTDDGDITGKTGNEEDGKGGLQIKTTQVVAGGLAALTAGWLGATLGTYGTVLGAGLASVITTVGSALYQHSLERARDAAKDAAKAAKVVAAKIPRRPGERASVGTIPARPGWPDPEATQMVRSPGPDDATQVVRPVGDPDATRVVRLPADADATQVVRVPGTAGPSNGPNGTPDTAAGVEEPGTESWRDWLKKRWVRVAGVSLLGFALGMAAVTGVELLRGESLSGTEGTTVTDLWHPQPPAPRNHQQPDPQEVPPNQDNSGNQQQDSPNDGVPPQPPASRSQQPSQDNTPSNTPEPSKGVKPSQPSDPSGNPKPPTNNQPAPNYPGNGGSDSGSGTGSESGGTNARSGQGAQQGSVLDPEQGGSHPN</sequence>
<gene>
    <name evidence="2" type="ORF">GCM10012275_13730</name>
</gene>
<feature type="compositionally biased region" description="Gly residues" evidence="1">
    <location>
        <begin position="334"/>
        <end position="348"/>
    </location>
</feature>
<feature type="region of interest" description="Disordered" evidence="1">
    <location>
        <begin position="165"/>
        <end position="193"/>
    </location>
</feature>
<feature type="compositionally biased region" description="Low complexity" evidence="1">
    <location>
        <begin position="262"/>
        <end position="278"/>
    </location>
</feature>
<feature type="compositionally biased region" description="Basic and acidic residues" evidence="1">
    <location>
        <begin position="1"/>
        <end position="11"/>
    </location>
</feature>
<evidence type="ECO:0000313" key="2">
    <source>
        <dbReference type="EMBL" id="GGM43965.1"/>
    </source>
</evidence>
<comment type="caution">
    <text evidence="2">The sequence shown here is derived from an EMBL/GenBank/DDBJ whole genome shotgun (WGS) entry which is preliminary data.</text>
</comment>
<keyword evidence="3" id="KW-1185">Reference proteome</keyword>
<reference evidence="2" key="2">
    <citation type="submission" date="2020-09" db="EMBL/GenBank/DDBJ databases">
        <authorList>
            <person name="Sun Q."/>
            <person name="Zhou Y."/>
        </authorList>
    </citation>
    <scope>NUCLEOTIDE SEQUENCE</scope>
    <source>
        <strain evidence="2">CGMCC 4.5737</strain>
    </source>
</reference>
<feature type="region of interest" description="Disordered" evidence="1">
    <location>
        <begin position="233"/>
        <end position="375"/>
    </location>
</feature>
<feature type="region of interest" description="Disordered" evidence="1">
    <location>
        <begin position="1"/>
        <end position="26"/>
    </location>
</feature>
<dbReference type="Proteomes" id="UP000637578">
    <property type="component" value="Unassembled WGS sequence"/>
</dbReference>
<evidence type="ECO:0000313" key="3">
    <source>
        <dbReference type="Proteomes" id="UP000637578"/>
    </source>
</evidence>
<protein>
    <submittedName>
        <fullName evidence="2">Uncharacterized protein</fullName>
    </submittedName>
</protein>
<accession>A0A8J3FTT8</accession>